<evidence type="ECO:0000256" key="2">
    <source>
        <dbReference type="ARBA" id="ARBA00022737"/>
    </source>
</evidence>
<dbReference type="GO" id="GO:0005509">
    <property type="term" value="F:calcium ion binding"/>
    <property type="evidence" value="ECO:0007669"/>
    <property type="project" value="InterPro"/>
</dbReference>
<evidence type="ECO:0000313" key="6">
    <source>
        <dbReference type="EMBL" id="CAD9442480.1"/>
    </source>
</evidence>
<feature type="domain" description="EF-hand" evidence="5">
    <location>
        <begin position="150"/>
        <end position="185"/>
    </location>
</feature>
<dbReference type="Gene3D" id="1.10.238.10">
    <property type="entry name" value="EF-hand"/>
    <property type="match status" value="1"/>
</dbReference>
<keyword evidence="2" id="KW-0677">Repeat</keyword>
<dbReference type="EMBL" id="HBGT01028986">
    <property type="protein sequence ID" value="CAD9442480.1"/>
    <property type="molecule type" value="Transcribed_RNA"/>
</dbReference>
<dbReference type="AlphaFoldDB" id="A0A7S2D366"/>
<name>A0A7S2D366_9STRA</name>
<dbReference type="Pfam" id="PF13202">
    <property type="entry name" value="EF-hand_5"/>
    <property type="match status" value="1"/>
</dbReference>
<evidence type="ECO:0000256" key="1">
    <source>
        <dbReference type="ARBA" id="ARBA00022723"/>
    </source>
</evidence>
<reference evidence="6" key="1">
    <citation type="submission" date="2021-01" db="EMBL/GenBank/DDBJ databases">
        <authorList>
            <person name="Corre E."/>
            <person name="Pelletier E."/>
            <person name="Niang G."/>
            <person name="Scheremetjew M."/>
            <person name="Finn R."/>
            <person name="Kale V."/>
            <person name="Holt S."/>
            <person name="Cochrane G."/>
            <person name="Meng A."/>
            <person name="Brown T."/>
            <person name="Cohen L."/>
        </authorList>
    </citation>
    <scope>NUCLEOTIDE SEQUENCE</scope>
    <source>
        <strain evidence="6">RCC1693</strain>
    </source>
</reference>
<keyword evidence="1" id="KW-0479">Metal-binding</keyword>
<dbReference type="PROSITE" id="PS50222">
    <property type="entry name" value="EF_HAND_2"/>
    <property type="match status" value="1"/>
</dbReference>
<dbReference type="PANTHER" id="PTHR45942">
    <property type="entry name" value="PROTEIN PHOSPATASE 3 REGULATORY SUBUNIT B ALPHA ISOFORM TYPE 1"/>
    <property type="match status" value="1"/>
</dbReference>
<proteinExistence type="predicted"/>
<organism evidence="6">
    <name type="scientific">Florenciella parvula</name>
    <dbReference type="NCBI Taxonomy" id="236787"/>
    <lineage>
        <taxon>Eukaryota</taxon>
        <taxon>Sar</taxon>
        <taxon>Stramenopiles</taxon>
        <taxon>Ochrophyta</taxon>
        <taxon>Dictyochophyceae</taxon>
        <taxon>Florenciellales</taxon>
        <taxon>Florenciella</taxon>
    </lineage>
</organism>
<feature type="region of interest" description="Disordered" evidence="4">
    <location>
        <begin position="434"/>
        <end position="454"/>
    </location>
</feature>
<evidence type="ECO:0000259" key="5">
    <source>
        <dbReference type="PROSITE" id="PS50222"/>
    </source>
</evidence>
<protein>
    <recommendedName>
        <fullName evidence="5">EF-hand domain-containing protein</fullName>
    </recommendedName>
</protein>
<dbReference type="Pfam" id="PF13833">
    <property type="entry name" value="EF-hand_8"/>
    <property type="match status" value="1"/>
</dbReference>
<sequence length="484" mass="55823">MPRKKPKDMVAVEVGQGEMDGVEPTTAKEKGTWETFMELEGIEDPKKKKKKKKKAGFLPTLVKQVMSIPAQYAKAEEEKRKKKGPKQYRKKAEFELNLHNPEHEEAWEYLEKLQMSKHDADLVFSAFRQIDIDDSGSISRREFYSWSGLEKSAFTEAVFKVLDADDSGEVDFKEFSLVLWNYLSFSPSTLAVFAYGLADEDDSGILEKKEVVALIKLVYGRDYETNSRLKSALRHLRLDEEGEVSKFEFIDMAKLQPLLLYPAYLAQGLLRERVVGNAFWYHISRERQRNFPGSADIWKILNEDNPWANFSGAEGQTAATKHVPEALKKYCPTKFTRDDYISYKQAELDGARQMRVELAKDEFKHLERDQVHHRAVEFKEHIVDAKHNYTSNDLENAMLVADENMVRQHTPPPINDEPAWKTRGKILMARYDRDQGRKKLKDKRSRGKAYDKKGKGESYVLAMATGNLDRRLSGRLPSVNVRDL</sequence>
<feature type="compositionally biased region" description="Basic residues" evidence="4">
    <location>
        <begin position="438"/>
        <end position="447"/>
    </location>
</feature>
<dbReference type="SMART" id="SM00054">
    <property type="entry name" value="EFh"/>
    <property type="match status" value="3"/>
</dbReference>
<gene>
    <name evidence="6" type="ORF">FPAR1323_LOCUS15139</name>
</gene>
<dbReference type="SUPFAM" id="SSF47473">
    <property type="entry name" value="EF-hand"/>
    <property type="match status" value="1"/>
</dbReference>
<dbReference type="PROSITE" id="PS00018">
    <property type="entry name" value="EF_HAND_1"/>
    <property type="match status" value="2"/>
</dbReference>
<dbReference type="PRINTS" id="PR00450">
    <property type="entry name" value="RECOVERIN"/>
</dbReference>
<dbReference type="InterPro" id="IPR011992">
    <property type="entry name" value="EF-hand-dom_pair"/>
</dbReference>
<dbReference type="InterPro" id="IPR002048">
    <property type="entry name" value="EF_hand_dom"/>
</dbReference>
<keyword evidence="3" id="KW-0106">Calcium</keyword>
<dbReference type="InterPro" id="IPR018247">
    <property type="entry name" value="EF_Hand_1_Ca_BS"/>
</dbReference>
<evidence type="ECO:0000256" key="3">
    <source>
        <dbReference type="ARBA" id="ARBA00022837"/>
    </source>
</evidence>
<accession>A0A7S2D366</accession>
<evidence type="ECO:0000256" key="4">
    <source>
        <dbReference type="SAM" id="MobiDB-lite"/>
    </source>
</evidence>